<accession>A0ABD1NGM0</accession>
<dbReference type="FunFam" id="3.30.70.330:FF:001006">
    <property type="entry name" value="Nucleolin 2"/>
    <property type="match status" value="1"/>
</dbReference>
<feature type="region of interest" description="Disordered" evidence="3">
    <location>
        <begin position="1"/>
        <end position="74"/>
    </location>
</feature>
<evidence type="ECO:0000256" key="3">
    <source>
        <dbReference type="SAM" id="MobiDB-lite"/>
    </source>
</evidence>
<protein>
    <recommendedName>
        <fullName evidence="4">RRM domain-containing protein</fullName>
    </recommendedName>
</protein>
<dbReference type="InterPro" id="IPR000504">
    <property type="entry name" value="RRM_dom"/>
</dbReference>
<evidence type="ECO:0000256" key="2">
    <source>
        <dbReference type="PROSITE-ProRule" id="PRU00176"/>
    </source>
</evidence>
<feature type="region of interest" description="Disordered" evidence="3">
    <location>
        <begin position="264"/>
        <end position="283"/>
    </location>
</feature>
<dbReference type="PANTHER" id="PTHR23236:SF11">
    <property type="entry name" value="EUKARYOTIC TRANSLATION INITIATION FACTOR 4H"/>
    <property type="match status" value="1"/>
</dbReference>
<dbReference type="AlphaFoldDB" id="A0ABD1NGM0"/>
<comment type="caution">
    <text evidence="5">The sequence shown here is derived from an EMBL/GenBank/DDBJ whole genome shotgun (WGS) entry which is preliminary data.</text>
</comment>
<dbReference type="SUPFAM" id="SSF54928">
    <property type="entry name" value="RNA-binding domain, RBD"/>
    <property type="match status" value="2"/>
</dbReference>
<feature type="domain" description="RRM" evidence="4">
    <location>
        <begin position="76"/>
        <end position="152"/>
    </location>
</feature>
<organism evidence="5 6">
    <name type="scientific">Flemingia macrophylla</name>
    <dbReference type="NCBI Taxonomy" id="520843"/>
    <lineage>
        <taxon>Eukaryota</taxon>
        <taxon>Viridiplantae</taxon>
        <taxon>Streptophyta</taxon>
        <taxon>Embryophyta</taxon>
        <taxon>Tracheophyta</taxon>
        <taxon>Spermatophyta</taxon>
        <taxon>Magnoliopsida</taxon>
        <taxon>eudicotyledons</taxon>
        <taxon>Gunneridae</taxon>
        <taxon>Pentapetalae</taxon>
        <taxon>rosids</taxon>
        <taxon>fabids</taxon>
        <taxon>Fabales</taxon>
        <taxon>Fabaceae</taxon>
        <taxon>Papilionoideae</taxon>
        <taxon>50 kb inversion clade</taxon>
        <taxon>NPAAA clade</taxon>
        <taxon>indigoferoid/millettioid clade</taxon>
        <taxon>Phaseoleae</taxon>
        <taxon>Flemingia</taxon>
    </lineage>
</organism>
<reference evidence="5 6" key="1">
    <citation type="submission" date="2024-08" db="EMBL/GenBank/DDBJ databases">
        <title>Insights into the chromosomal genome structure of Flemingia macrophylla.</title>
        <authorList>
            <person name="Ding Y."/>
            <person name="Zhao Y."/>
            <person name="Bi W."/>
            <person name="Wu M."/>
            <person name="Zhao G."/>
            <person name="Gong Y."/>
            <person name="Li W."/>
            <person name="Zhang P."/>
        </authorList>
    </citation>
    <scope>NUCLEOTIDE SEQUENCE [LARGE SCALE GENOMIC DNA]</scope>
    <source>
        <strain evidence="5">DYQJB</strain>
        <tissue evidence="5">Leaf</tissue>
    </source>
</reference>
<evidence type="ECO:0000313" key="5">
    <source>
        <dbReference type="EMBL" id="KAL2347277.1"/>
    </source>
</evidence>
<feature type="domain" description="RRM" evidence="4">
    <location>
        <begin position="178"/>
        <end position="259"/>
    </location>
</feature>
<dbReference type="EMBL" id="JBGMDY010000001">
    <property type="protein sequence ID" value="KAL2347277.1"/>
    <property type="molecule type" value="Genomic_DNA"/>
</dbReference>
<dbReference type="InterPro" id="IPR012677">
    <property type="entry name" value="Nucleotide-bd_a/b_plait_sf"/>
</dbReference>
<evidence type="ECO:0000259" key="4">
    <source>
        <dbReference type="PROSITE" id="PS50102"/>
    </source>
</evidence>
<evidence type="ECO:0000256" key="1">
    <source>
        <dbReference type="ARBA" id="ARBA00022884"/>
    </source>
</evidence>
<dbReference type="Pfam" id="PF00076">
    <property type="entry name" value="RRM_1"/>
    <property type="match status" value="2"/>
</dbReference>
<keyword evidence="1 2" id="KW-0694">RNA-binding</keyword>
<gene>
    <name evidence="5" type="ORF">Fmac_001277</name>
</gene>
<name>A0ABD1NGM0_9FABA</name>
<keyword evidence="6" id="KW-1185">Reference proteome</keyword>
<dbReference type="SMART" id="SM00360">
    <property type="entry name" value="RRM"/>
    <property type="match status" value="2"/>
</dbReference>
<proteinExistence type="predicted"/>
<dbReference type="PANTHER" id="PTHR23236">
    <property type="entry name" value="EUKARYOTIC TRANSLATION INITIATION FACTOR 4B/4H"/>
    <property type="match status" value="1"/>
</dbReference>
<dbReference type="InterPro" id="IPR035979">
    <property type="entry name" value="RBD_domain_sf"/>
</dbReference>
<dbReference type="PROSITE" id="PS50102">
    <property type="entry name" value="RRM"/>
    <property type="match status" value="2"/>
</dbReference>
<dbReference type="Proteomes" id="UP001603857">
    <property type="component" value="Unassembled WGS sequence"/>
</dbReference>
<dbReference type="GO" id="GO:0003723">
    <property type="term" value="F:RNA binding"/>
    <property type="evidence" value="ECO:0007669"/>
    <property type="project" value="UniProtKB-UniRule"/>
</dbReference>
<evidence type="ECO:0000313" key="6">
    <source>
        <dbReference type="Proteomes" id="UP001603857"/>
    </source>
</evidence>
<feature type="compositionally biased region" description="Basic and acidic residues" evidence="3">
    <location>
        <begin position="39"/>
        <end position="48"/>
    </location>
</feature>
<sequence>MGNKSDTEADAIEVPPPHIGENETDNDNEKQVSSKKQKRDQVADEQKNYNEIVSDDSEPNKPRMLPTPNEHNAGSKTIYARNLSYSVERTDLEDLFKECGEIVDVRLHTDYEGRFKGFGHVEFATAEAAQKALDLNNFVLLQRRIVVGIARERGEYSSNKSTFSDWNNFQKCERNSSPTIYVRGFDSSLPAGKIKASLEEHFGSCGEIERISVPTFHDSGAVKGFAHLEFKDADSAEKALHLDQTELGGYPLLVEKAKKRRLDYQGVGNDRGGGGRHEFGGRDGSSYNSRVGWGRSEGRGWHSLFWEDSTGWENYL</sequence>
<dbReference type="Gene3D" id="3.30.70.330">
    <property type="match status" value="2"/>
</dbReference>